<evidence type="ECO:0000256" key="5">
    <source>
        <dbReference type="ARBA" id="ARBA00022989"/>
    </source>
</evidence>
<dbReference type="GO" id="GO:0005886">
    <property type="term" value="C:plasma membrane"/>
    <property type="evidence" value="ECO:0007669"/>
    <property type="project" value="UniProtKB-SubCell"/>
</dbReference>
<dbReference type="AlphaFoldDB" id="A0A375H3C0"/>
<evidence type="ECO:0000256" key="7">
    <source>
        <dbReference type="ARBA" id="ARBA00024033"/>
    </source>
</evidence>
<dbReference type="EMBL" id="LT984806">
    <property type="protein sequence ID" value="SPD45775.1"/>
    <property type="molecule type" value="Genomic_DNA"/>
</dbReference>
<dbReference type="InterPro" id="IPR018584">
    <property type="entry name" value="GT87"/>
</dbReference>
<protein>
    <recommendedName>
        <fullName evidence="13">DUF2029 domain-containing protein</fullName>
    </recommendedName>
</protein>
<proteinExistence type="inferred from homology"/>
<dbReference type="RefSeq" id="WP_240619897.1">
    <property type="nucleotide sequence ID" value="NZ_AQUR01000101.1"/>
</dbReference>
<dbReference type="Pfam" id="PF09594">
    <property type="entry name" value="GT87"/>
    <property type="match status" value="1"/>
</dbReference>
<dbReference type="Proteomes" id="UP000256710">
    <property type="component" value="Unassembled WGS sequence"/>
</dbReference>
<feature type="transmembrane region" description="Helical" evidence="8">
    <location>
        <begin position="314"/>
        <end position="347"/>
    </location>
</feature>
<evidence type="ECO:0000256" key="1">
    <source>
        <dbReference type="ARBA" id="ARBA00004651"/>
    </source>
</evidence>
<evidence type="ECO:0000256" key="3">
    <source>
        <dbReference type="ARBA" id="ARBA00022679"/>
    </source>
</evidence>
<comment type="subcellular location">
    <subcellularLocation>
        <location evidence="1">Cell membrane</location>
        <topology evidence="1">Multi-pass membrane protein</topology>
    </subcellularLocation>
</comment>
<feature type="transmembrane region" description="Helical" evidence="8">
    <location>
        <begin position="195"/>
        <end position="218"/>
    </location>
</feature>
<evidence type="ECO:0000313" key="9">
    <source>
        <dbReference type="EMBL" id="SOZ37197.1"/>
    </source>
</evidence>
<keyword evidence="5 8" id="KW-1133">Transmembrane helix</keyword>
<accession>A0A375H3C0</accession>
<feature type="transmembrane region" description="Helical" evidence="8">
    <location>
        <begin position="30"/>
        <end position="48"/>
    </location>
</feature>
<evidence type="ECO:0000256" key="4">
    <source>
        <dbReference type="ARBA" id="ARBA00022692"/>
    </source>
</evidence>
<evidence type="ECO:0000313" key="11">
    <source>
        <dbReference type="Proteomes" id="UP000255168"/>
    </source>
</evidence>
<dbReference type="EMBL" id="OFTC01000028">
    <property type="protein sequence ID" value="SOZ37197.1"/>
    <property type="molecule type" value="Genomic_DNA"/>
</dbReference>
<feature type="transmembrane region" description="Helical" evidence="8">
    <location>
        <begin position="154"/>
        <end position="175"/>
    </location>
</feature>
<reference evidence="11 12" key="1">
    <citation type="submission" date="2018-01" db="EMBL/GenBank/DDBJ databases">
        <authorList>
            <person name="Clerissi C."/>
        </authorList>
    </citation>
    <scope>NUCLEOTIDE SEQUENCE [LARGE SCALE GENOMIC DNA]</scope>
    <source>
        <strain evidence="9">Cupriavidus taiwanensis STM 6082</strain>
        <strain evidence="10">Cupriavidus taiwanensis STM 6160</strain>
    </source>
</reference>
<keyword evidence="12" id="KW-1185">Reference proteome</keyword>
<evidence type="ECO:0000313" key="12">
    <source>
        <dbReference type="Proteomes" id="UP000256710"/>
    </source>
</evidence>
<gene>
    <name evidence="9" type="ORF">CBM2605_A60441</name>
    <name evidence="10" type="ORF">CBM2607_10712</name>
</gene>
<evidence type="ECO:0008006" key="13">
    <source>
        <dbReference type="Google" id="ProtNLM"/>
    </source>
</evidence>
<dbReference type="GO" id="GO:0016758">
    <property type="term" value="F:hexosyltransferase activity"/>
    <property type="evidence" value="ECO:0007669"/>
    <property type="project" value="InterPro"/>
</dbReference>
<comment type="similarity">
    <text evidence="7">Belongs to the glycosyltransferase 87 family.</text>
</comment>
<sequence length="413" mass="43952">MTPISMPPVTRARIARASGTHWLGYVRLRLYSYVALVCYVLFFGIWTFRAMVLDVPGVFDPGGDFVVFWSAAKLALASGAAAPYDNALLGRVEFAAVPEMALGYEPLPWLYPPTFLIFVMPFGLLPYGLSTFLFLAGGAAWYGWALCRMLPRGAWLAGLAFPGIAVVLAAGQNALWLAGCAALGLACLRSRPLLAGFLLGLLTVKPHLALMFPVALLCARSWRALGAMTATALGLALLALLAFGAEPFVAFIGNASRAAVQVQSGAALIARMPTVFAAVQMLHGGGMLAYALHGTVATAALAAVIYAWARPCSFALRAAVLCCAVLLVPAYLWDYDLALLGLAIAWLGMHGHRNGWLRGERELLVALWLLPLCGMTMGERLGFQPMALGLVLALGLGVCRIRQERSGNAARDA</sequence>
<feature type="transmembrane region" description="Helical" evidence="8">
    <location>
        <begin position="383"/>
        <end position="401"/>
    </location>
</feature>
<keyword evidence="3" id="KW-0808">Transferase</keyword>
<evidence type="ECO:0000313" key="10">
    <source>
        <dbReference type="EMBL" id="SPD45775.1"/>
    </source>
</evidence>
<evidence type="ECO:0000256" key="2">
    <source>
        <dbReference type="ARBA" id="ARBA00022475"/>
    </source>
</evidence>
<feature type="transmembrane region" description="Helical" evidence="8">
    <location>
        <begin position="288"/>
        <end position="308"/>
    </location>
</feature>
<name>A0A375H3C0_9BURK</name>
<organism evidence="10 11">
    <name type="scientific">Cupriavidus neocaledonicus</name>
    <dbReference type="NCBI Taxonomy" id="1040979"/>
    <lineage>
        <taxon>Bacteria</taxon>
        <taxon>Pseudomonadati</taxon>
        <taxon>Pseudomonadota</taxon>
        <taxon>Betaproteobacteria</taxon>
        <taxon>Burkholderiales</taxon>
        <taxon>Burkholderiaceae</taxon>
        <taxon>Cupriavidus</taxon>
    </lineage>
</organism>
<keyword evidence="2" id="KW-1003">Cell membrane</keyword>
<feature type="transmembrane region" description="Helical" evidence="8">
    <location>
        <begin position="230"/>
        <end position="252"/>
    </location>
</feature>
<keyword evidence="4 8" id="KW-0812">Transmembrane</keyword>
<keyword evidence="6 8" id="KW-0472">Membrane</keyword>
<evidence type="ECO:0000256" key="8">
    <source>
        <dbReference type="SAM" id="Phobius"/>
    </source>
</evidence>
<feature type="transmembrane region" description="Helical" evidence="8">
    <location>
        <begin position="115"/>
        <end position="142"/>
    </location>
</feature>
<dbReference type="Proteomes" id="UP000255168">
    <property type="component" value="Chromosome I"/>
</dbReference>
<evidence type="ECO:0000256" key="6">
    <source>
        <dbReference type="ARBA" id="ARBA00023136"/>
    </source>
</evidence>